<organism evidence="7 8">
    <name type="scientific">Austropuccinia psidii MF-1</name>
    <dbReference type="NCBI Taxonomy" id="1389203"/>
    <lineage>
        <taxon>Eukaryota</taxon>
        <taxon>Fungi</taxon>
        <taxon>Dikarya</taxon>
        <taxon>Basidiomycota</taxon>
        <taxon>Pucciniomycotina</taxon>
        <taxon>Pucciniomycetes</taxon>
        <taxon>Pucciniales</taxon>
        <taxon>Sphaerophragmiaceae</taxon>
        <taxon>Austropuccinia</taxon>
    </lineage>
</organism>
<dbReference type="Gene3D" id="3.30.420.10">
    <property type="entry name" value="Ribonuclease H-like superfamily/Ribonuclease H"/>
    <property type="match status" value="1"/>
</dbReference>
<evidence type="ECO:0000256" key="3">
    <source>
        <dbReference type="ARBA" id="ARBA00048173"/>
    </source>
</evidence>
<protein>
    <recommendedName>
        <fullName evidence="6">Integrase catalytic domain-containing protein</fullName>
    </recommendedName>
</protein>
<dbReference type="SUPFAM" id="SSF53098">
    <property type="entry name" value="Ribonuclease H-like"/>
    <property type="match status" value="1"/>
</dbReference>
<proteinExistence type="predicted"/>
<evidence type="ECO:0000313" key="8">
    <source>
        <dbReference type="Proteomes" id="UP000765509"/>
    </source>
</evidence>
<accession>A0A9Q3C228</accession>
<keyword evidence="8" id="KW-1185">Reference proteome</keyword>
<dbReference type="OrthoDB" id="5017987at2759"/>
<evidence type="ECO:0000256" key="1">
    <source>
        <dbReference type="ARBA" id="ARBA00022578"/>
    </source>
</evidence>
<dbReference type="InterPro" id="IPR036397">
    <property type="entry name" value="RNaseH_sf"/>
</dbReference>
<dbReference type="EMBL" id="AVOT02003914">
    <property type="protein sequence ID" value="MBW0474906.1"/>
    <property type="molecule type" value="Genomic_DNA"/>
</dbReference>
<dbReference type="PROSITE" id="PS50994">
    <property type="entry name" value="INTEGRASE"/>
    <property type="match status" value="1"/>
</dbReference>
<reference evidence="7" key="1">
    <citation type="submission" date="2021-03" db="EMBL/GenBank/DDBJ databases">
        <title>Draft genome sequence of rust myrtle Austropuccinia psidii MF-1, a brazilian biotype.</title>
        <authorList>
            <person name="Quecine M.C."/>
            <person name="Pachon D.M.R."/>
            <person name="Bonatelli M.L."/>
            <person name="Correr F.H."/>
            <person name="Franceschini L.M."/>
            <person name="Leite T.F."/>
            <person name="Margarido G.R.A."/>
            <person name="Almeida C.A."/>
            <person name="Ferrarezi J.A."/>
            <person name="Labate C.A."/>
        </authorList>
    </citation>
    <scope>NUCLEOTIDE SEQUENCE</scope>
    <source>
        <strain evidence="7">MF-1</strain>
    </source>
</reference>
<dbReference type="InterPro" id="IPR001584">
    <property type="entry name" value="Integrase_cat-core"/>
</dbReference>
<evidence type="ECO:0000256" key="5">
    <source>
        <dbReference type="SAM" id="MobiDB-lite"/>
    </source>
</evidence>
<dbReference type="GO" id="GO:0003964">
    <property type="term" value="F:RNA-directed DNA polymerase activity"/>
    <property type="evidence" value="ECO:0007669"/>
    <property type="project" value="UniProtKB-EC"/>
</dbReference>
<comment type="catalytic activity">
    <reaction evidence="4">
        <text>DNA(n) + a 2'-deoxyribonucleoside 5'-triphosphate = DNA(n+1) + diphosphate</text>
        <dbReference type="Rhea" id="RHEA:22508"/>
        <dbReference type="Rhea" id="RHEA-COMP:17339"/>
        <dbReference type="Rhea" id="RHEA-COMP:17340"/>
        <dbReference type="ChEBI" id="CHEBI:33019"/>
        <dbReference type="ChEBI" id="CHEBI:61560"/>
        <dbReference type="ChEBI" id="CHEBI:173112"/>
        <dbReference type="EC" id="2.7.7.7"/>
    </reaction>
</comment>
<dbReference type="GO" id="GO:0015074">
    <property type="term" value="P:DNA integration"/>
    <property type="evidence" value="ECO:0007669"/>
    <property type="project" value="InterPro"/>
</dbReference>
<dbReference type="GO" id="GO:0032196">
    <property type="term" value="P:transposition"/>
    <property type="evidence" value="ECO:0007669"/>
    <property type="project" value="UniProtKB-KW"/>
</dbReference>
<evidence type="ECO:0000256" key="4">
    <source>
        <dbReference type="ARBA" id="ARBA00049244"/>
    </source>
</evidence>
<dbReference type="AlphaFoldDB" id="A0A9Q3C228"/>
<evidence type="ECO:0000313" key="7">
    <source>
        <dbReference type="EMBL" id="MBW0474906.1"/>
    </source>
</evidence>
<gene>
    <name evidence="7" type="ORF">O181_014621</name>
</gene>
<dbReference type="InterPro" id="IPR039537">
    <property type="entry name" value="Retrotran_Ty1/copia-like"/>
</dbReference>
<keyword evidence="2" id="KW-0694">RNA-binding</keyword>
<feature type="domain" description="Integrase catalytic" evidence="6">
    <location>
        <begin position="12"/>
        <end position="178"/>
    </location>
</feature>
<keyword evidence="1" id="KW-0815">Transposition</keyword>
<evidence type="ECO:0000256" key="2">
    <source>
        <dbReference type="ARBA" id="ARBA00022884"/>
    </source>
</evidence>
<evidence type="ECO:0000259" key="6">
    <source>
        <dbReference type="PROSITE" id="PS50994"/>
    </source>
</evidence>
<dbReference type="PANTHER" id="PTHR42648:SF18">
    <property type="entry name" value="RETROTRANSPOSON, UNCLASSIFIED-LIKE PROTEIN"/>
    <property type="match status" value="1"/>
</dbReference>
<sequence>MTRLPFKGHFVEATKPLDYLHLDILVPIFPPSKSGNCYFLIIVNQYTSFKIVRFLKSKSNVYYQFVSQKALIENLHYRKRMKILTDERSEFVNLQFKSPATESGFIHSISPPYTLEHNGFAEHADCTILDTARCLLLTSNLPNCYWEEVVNAATHLTNSVPKPSRNNLSPYLLLKGDAPKIKMIMNFSCKVIFHIPRHQCHWKLAPTGEIRISLGFTNESAYHILKISDNKVYTKEDKFYDCLKEVVEQAPFREDQSGDESISSSPSHKELKPPPKKKIKVIGPRHPTLINAYISETIILPYCRRPKTHLTLSDPCTLNEALKSEELSTWMNAVSKELNNMKKLDVWEKVPSKDHYKLIGTTWVFKTKRYLSTKPDYVLKASFKHMELTSPKPLHPLVD</sequence>
<comment type="caution">
    <text evidence="7">The sequence shown here is derived from an EMBL/GenBank/DDBJ whole genome shotgun (WGS) entry which is preliminary data.</text>
</comment>
<dbReference type="GO" id="GO:0003723">
    <property type="term" value="F:RNA binding"/>
    <property type="evidence" value="ECO:0007669"/>
    <property type="project" value="UniProtKB-KW"/>
</dbReference>
<dbReference type="GO" id="GO:0005634">
    <property type="term" value="C:nucleus"/>
    <property type="evidence" value="ECO:0007669"/>
    <property type="project" value="UniProtKB-ARBA"/>
</dbReference>
<dbReference type="PANTHER" id="PTHR42648">
    <property type="entry name" value="TRANSPOSASE, PUTATIVE-RELATED"/>
    <property type="match status" value="1"/>
</dbReference>
<dbReference type="GO" id="GO:0003887">
    <property type="term" value="F:DNA-directed DNA polymerase activity"/>
    <property type="evidence" value="ECO:0007669"/>
    <property type="project" value="UniProtKB-EC"/>
</dbReference>
<dbReference type="InterPro" id="IPR012337">
    <property type="entry name" value="RNaseH-like_sf"/>
</dbReference>
<comment type="catalytic activity">
    <reaction evidence="3">
        <text>DNA(n) + a 2'-deoxyribonucleoside 5'-triphosphate = DNA(n+1) + diphosphate</text>
        <dbReference type="Rhea" id="RHEA:22508"/>
        <dbReference type="Rhea" id="RHEA-COMP:17339"/>
        <dbReference type="Rhea" id="RHEA-COMP:17340"/>
        <dbReference type="ChEBI" id="CHEBI:33019"/>
        <dbReference type="ChEBI" id="CHEBI:61560"/>
        <dbReference type="ChEBI" id="CHEBI:173112"/>
        <dbReference type="EC" id="2.7.7.49"/>
    </reaction>
</comment>
<feature type="region of interest" description="Disordered" evidence="5">
    <location>
        <begin position="253"/>
        <end position="279"/>
    </location>
</feature>
<name>A0A9Q3C228_9BASI</name>
<dbReference type="Proteomes" id="UP000765509">
    <property type="component" value="Unassembled WGS sequence"/>
</dbReference>